<dbReference type="Proteomes" id="UP000310108">
    <property type="component" value="Unassembled WGS sequence"/>
</dbReference>
<organism evidence="4 5">
    <name type="scientific">Colletotrichum tanaceti</name>
    <dbReference type="NCBI Taxonomy" id="1306861"/>
    <lineage>
        <taxon>Eukaryota</taxon>
        <taxon>Fungi</taxon>
        <taxon>Dikarya</taxon>
        <taxon>Ascomycota</taxon>
        <taxon>Pezizomycotina</taxon>
        <taxon>Sordariomycetes</taxon>
        <taxon>Hypocreomycetidae</taxon>
        <taxon>Glomerellales</taxon>
        <taxon>Glomerellaceae</taxon>
        <taxon>Colletotrichum</taxon>
        <taxon>Colletotrichum destructivum species complex</taxon>
    </lineage>
</organism>
<feature type="repeat" description="ANK" evidence="3">
    <location>
        <begin position="82"/>
        <end position="106"/>
    </location>
</feature>
<evidence type="ECO:0000313" key="4">
    <source>
        <dbReference type="EMBL" id="TKW51152.1"/>
    </source>
</evidence>
<comment type="caution">
    <text evidence="4">The sequence shown here is derived from an EMBL/GenBank/DDBJ whole genome shotgun (WGS) entry which is preliminary data.</text>
</comment>
<dbReference type="PROSITE" id="PS50088">
    <property type="entry name" value="ANK_REPEAT"/>
    <property type="match status" value="1"/>
</dbReference>
<dbReference type="SMART" id="SM00248">
    <property type="entry name" value="ANK"/>
    <property type="match status" value="3"/>
</dbReference>
<keyword evidence="2 3" id="KW-0040">ANK repeat</keyword>
<dbReference type="OrthoDB" id="20872at2759"/>
<dbReference type="PANTHER" id="PTHR24198:SF165">
    <property type="entry name" value="ANKYRIN REPEAT-CONTAINING PROTEIN-RELATED"/>
    <property type="match status" value="1"/>
</dbReference>
<gene>
    <name evidence="4" type="ORF">CTA1_12699</name>
</gene>
<evidence type="ECO:0000313" key="5">
    <source>
        <dbReference type="Proteomes" id="UP000310108"/>
    </source>
</evidence>
<keyword evidence="1" id="KW-0677">Repeat</keyword>
<dbReference type="InterPro" id="IPR002110">
    <property type="entry name" value="Ankyrin_rpt"/>
</dbReference>
<keyword evidence="5" id="KW-1185">Reference proteome</keyword>
<dbReference type="Gene3D" id="1.25.40.20">
    <property type="entry name" value="Ankyrin repeat-containing domain"/>
    <property type="match status" value="1"/>
</dbReference>
<evidence type="ECO:0000256" key="1">
    <source>
        <dbReference type="ARBA" id="ARBA00022737"/>
    </source>
</evidence>
<reference evidence="4 5" key="1">
    <citation type="journal article" date="2019" name="PLoS ONE">
        <title>Comparative genome analysis indicates high evolutionary potential of pathogenicity genes in Colletotrichum tanaceti.</title>
        <authorList>
            <person name="Lelwala R.V."/>
            <person name="Korhonen P.K."/>
            <person name="Young N.D."/>
            <person name="Scott J.B."/>
            <person name="Ades P.A."/>
            <person name="Gasser R.B."/>
            <person name="Taylor P.W.J."/>
        </authorList>
    </citation>
    <scope>NUCLEOTIDE SEQUENCE [LARGE SCALE GENOMIC DNA]</scope>
    <source>
        <strain evidence="4">BRIP57314</strain>
    </source>
</reference>
<dbReference type="PANTHER" id="PTHR24198">
    <property type="entry name" value="ANKYRIN REPEAT AND PROTEIN KINASE DOMAIN-CONTAINING PROTEIN"/>
    <property type="match status" value="1"/>
</dbReference>
<dbReference type="EMBL" id="PJEX01000331">
    <property type="protein sequence ID" value="TKW51152.1"/>
    <property type="molecule type" value="Genomic_DNA"/>
</dbReference>
<sequence>MLLSVSSEPQNGPRQTSSLLLASDMYSENLMRMFGLYHWSHVGHGFGSERATLLGYSVLRSLLFEITRTSDLALAEVTRDRDGMLPLHVAALRGHTCIVEAILSANRHDVEYVERETSQSGQAALSLSIAYPETDDTAEFLAGHPDVDSLYFLFRILLSNVPEGLINAINENGETPLHMLPRHGDHETLEAALRVLGVETNLEAEYGPTPLVNAVMEARADAVQVLAVRGDANVAAMRLPLEPLGVSALEYATQILAGDGGRVEHAKVLRFLRGKFV</sequence>
<dbReference type="InterPro" id="IPR036770">
    <property type="entry name" value="Ankyrin_rpt-contain_sf"/>
</dbReference>
<dbReference type="Pfam" id="PF00023">
    <property type="entry name" value="Ank"/>
    <property type="match status" value="1"/>
</dbReference>
<dbReference type="PROSITE" id="PS50297">
    <property type="entry name" value="ANK_REP_REGION"/>
    <property type="match status" value="1"/>
</dbReference>
<dbReference type="SUPFAM" id="SSF48403">
    <property type="entry name" value="Ankyrin repeat"/>
    <property type="match status" value="1"/>
</dbReference>
<dbReference type="STRING" id="1306861.A0A4U6X6Q9"/>
<accession>A0A4U6X6Q9</accession>
<proteinExistence type="predicted"/>
<dbReference type="AlphaFoldDB" id="A0A4U6X6Q9"/>
<evidence type="ECO:0000256" key="2">
    <source>
        <dbReference type="ARBA" id="ARBA00023043"/>
    </source>
</evidence>
<name>A0A4U6X6Q9_9PEZI</name>
<protein>
    <submittedName>
        <fullName evidence="4">Uncharacterized protein</fullName>
    </submittedName>
</protein>
<evidence type="ECO:0000256" key="3">
    <source>
        <dbReference type="PROSITE-ProRule" id="PRU00023"/>
    </source>
</evidence>